<dbReference type="GO" id="GO:0032580">
    <property type="term" value="C:Golgi cisterna membrane"/>
    <property type="evidence" value="ECO:0007669"/>
    <property type="project" value="UniProtKB-SubCell"/>
</dbReference>
<evidence type="ECO:0000256" key="4">
    <source>
        <dbReference type="ARBA" id="ARBA00018201"/>
    </source>
</evidence>
<evidence type="ECO:0000256" key="7">
    <source>
        <dbReference type="ARBA" id="ARBA00022679"/>
    </source>
</evidence>
<evidence type="ECO:0000256" key="14">
    <source>
        <dbReference type="ARBA" id="ARBA00093238"/>
    </source>
</evidence>
<evidence type="ECO:0000256" key="5">
    <source>
        <dbReference type="ARBA" id="ARBA00022443"/>
    </source>
</evidence>
<comment type="catalytic activity">
    <reaction evidence="14 15">
        <text>N(4)-{beta-D-GlcNAc-(1-&gt;2)-alpha-D-Man-(1-&gt;3)-[beta-D-GlcNAc-(1-&gt;2)-alpha-D-Man-(1-&gt;6)]-beta-D-Man-(1-&gt;4)-beta-D-GlcNAc-(1-&gt;4)-beta-D-GlcNAc}-L-asparaginyl-[protein] + GDP-beta-L-fucose = an N(4)-{beta-D-GlcNAc-(1-&gt;2)-alpha-D-Man-(1-&gt;3)-[beta-D-GlcNAc-(1-&gt;2)-alpha-D-Man-(1-&gt;6)]-beta-D-Man-(1-&gt;4)-beta-D-GlcNAc-(1-&gt;4)-[alpha-L-Fuc-(1-&gt;6)]-beta-D-GlcNAc}-L-asparaginyl-[protein] + GDP + H(+)</text>
        <dbReference type="Rhea" id="RHEA:12985"/>
        <dbReference type="Rhea" id="RHEA-COMP:13526"/>
        <dbReference type="Rhea" id="RHEA-COMP:13532"/>
        <dbReference type="ChEBI" id="CHEBI:15378"/>
        <dbReference type="ChEBI" id="CHEBI:57273"/>
        <dbReference type="ChEBI" id="CHEBI:58189"/>
        <dbReference type="ChEBI" id="CHEBI:60651"/>
        <dbReference type="ChEBI" id="CHEBI:137207"/>
        <dbReference type="EC" id="2.4.1.68"/>
    </reaction>
</comment>
<evidence type="ECO:0000256" key="19">
    <source>
        <dbReference type="PROSITE-ProRule" id="PRU00192"/>
    </source>
</evidence>
<evidence type="ECO:0000256" key="21">
    <source>
        <dbReference type="SAM" id="Phobius"/>
    </source>
</evidence>
<evidence type="ECO:0000256" key="1">
    <source>
        <dbReference type="ARBA" id="ARBA00004447"/>
    </source>
</evidence>
<evidence type="ECO:0000256" key="20">
    <source>
        <dbReference type="PROSITE-ProRule" id="PRU00992"/>
    </source>
</evidence>
<dbReference type="AlphaFoldDB" id="A0A1B6KQG1"/>
<keyword evidence="11 15" id="KW-0333">Golgi apparatus</keyword>
<feature type="disulfide bond" evidence="18">
    <location>
        <begin position="473"/>
        <end position="480"/>
    </location>
</feature>
<evidence type="ECO:0000259" key="22">
    <source>
        <dbReference type="PROSITE" id="PS50002"/>
    </source>
</evidence>
<dbReference type="PANTHER" id="PTHR13132">
    <property type="entry name" value="ALPHA- 1,6 -FUCOSYLTRANSFERASE"/>
    <property type="match status" value="1"/>
</dbReference>
<reference evidence="24" key="1">
    <citation type="submission" date="2015-11" db="EMBL/GenBank/DDBJ databases">
        <title>De novo transcriptome assembly of four potential Pierce s Disease insect vectors from Arizona vineyards.</title>
        <authorList>
            <person name="Tassone E.E."/>
        </authorList>
    </citation>
    <scope>NUCLEOTIDE SEQUENCE</scope>
</reference>
<evidence type="ECO:0000256" key="16">
    <source>
        <dbReference type="PIRSR" id="PIRSR000472-50"/>
    </source>
</evidence>
<dbReference type="PROSITE" id="PS51659">
    <property type="entry name" value="GT23"/>
    <property type="match status" value="1"/>
</dbReference>
<dbReference type="SMART" id="SM00326">
    <property type="entry name" value="SH3"/>
    <property type="match status" value="1"/>
</dbReference>
<evidence type="ECO:0000256" key="17">
    <source>
        <dbReference type="PIRSR" id="PIRSR000472-51"/>
    </source>
</evidence>
<keyword evidence="5 19" id="KW-0728">SH3 domain</keyword>
<sequence length="589" mass="66966">MFKNKLFRQMGWGRALGVLLVVWFVFIIIAFGLLKHENDPQNTQRMNQAFKELQLLHQQRTELNQLLEIYANGNPQIKQDEKEALFKSYQRRIAHMGLEPGQPSEIVLGSREEPSLEYEKLRRRLKMGVDELWYFVSAQVKLAQRDAQDGNTMRLASRLNRILNEGVEHKRAMVKDLKSLGETDGYAAWRLKEAAALSDLVQRRLYYLQNPADCKSAKKLVCNLNKGCGYGCQLHHAVYCLLVAYGTQRTLVLKSKGWRYHRGGWDEVFQPVSDTCTDTTAATSTSNWPGTASTQVVVLPIIDSVSPRPPYLPLAVPQDLAPRIARLHGDPIVWWVGQFLKFLLRPQPNTADLLHTAAERFSFQRPIVGIHIRRTDKVGTEAAFHSVEEYMDAVEEYYKQLSLYQTVEVKRIYLASDDPKVFAEIKKKYPDYEVLGDPTVAKSAAVATRYSDSSFNGIVMDIHFLSLCDYLVCTFSSQVCRVAYEIMQSLYPDAADRFRSLDDIYYFGGQALHRRVAVLPHKAQGPEQMDLQVGEKVGVAGNHWNGYSKGRNLRTNQVGLYPSFKVEDVVEAMEFPTYPQVPIEAPSGT</sequence>
<evidence type="ECO:0000256" key="6">
    <source>
        <dbReference type="ARBA" id="ARBA00022676"/>
    </source>
</evidence>
<feature type="disulfide bond" evidence="18">
    <location>
        <begin position="222"/>
        <end position="240"/>
    </location>
</feature>
<dbReference type="UniPathway" id="UPA00378"/>
<protein>
    <recommendedName>
        <fullName evidence="4 15">Alpha-(1,6)-fucosyltransferase</fullName>
        <ecNumber evidence="3 15">2.4.1.68</ecNumber>
    </recommendedName>
</protein>
<dbReference type="InterPro" id="IPR001452">
    <property type="entry name" value="SH3_domain"/>
</dbReference>
<dbReference type="Gene3D" id="2.30.30.40">
    <property type="entry name" value="SH3 Domains"/>
    <property type="match status" value="1"/>
</dbReference>
<evidence type="ECO:0000259" key="23">
    <source>
        <dbReference type="PROSITE" id="PS51659"/>
    </source>
</evidence>
<dbReference type="FunFam" id="2.30.30.40:FF:000070">
    <property type="entry name" value="Alpha-(1,6)-fucosyltransferase"/>
    <property type="match status" value="1"/>
</dbReference>
<evidence type="ECO:0000256" key="12">
    <source>
        <dbReference type="ARBA" id="ARBA00023136"/>
    </source>
</evidence>
<dbReference type="GO" id="GO:0008424">
    <property type="term" value="F:glycoprotein 6-alpha-L-fucosyltransferase activity"/>
    <property type="evidence" value="ECO:0007669"/>
    <property type="project" value="UniProtKB-EC"/>
</dbReference>
<dbReference type="InterPro" id="IPR027350">
    <property type="entry name" value="GT23_dom"/>
</dbReference>
<keyword evidence="8 21" id="KW-0812">Transmembrane</keyword>
<keyword evidence="10 21" id="KW-1133">Transmembrane helix</keyword>
<comment type="pathway">
    <text evidence="2 15">Protein modification; protein glycosylation.</text>
</comment>
<evidence type="ECO:0000313" key="25">
    <source>
        <dbReference type="EMBL" id="JAT38359.1"/>
    </source>
</evidence>
<gene>
    <name evidence="25" type="ORF">g.40038</name>
    <name evidence="24" type="ORF">g.40042</name>
</gene>
<dbReference type="EMBL" id="GEBQ01001618">
    <property type="protein sequence ID" value="JAT38359.1"/>
    <property type="molecule type" value="Transcribed_RNA"/>
</dbReference>
<feature type="short sequence motif" description="SH3-binding" evidence="17">
    <location>
        <begin position="307"/>
        <end position="313"/>
    </location>
</feature>
<dbReference type="CDD" id="cd11792">
    <property type="entry name" value="SH3_Fut8"/>
    <property type="match status" value="1"/>
</dbReference>
<keyword evidence="9" id="KW-0735">Signal-anchor</keyword>
<comment type="similarity">
    <text evidence="15 20">Belongs to the glycosyltransferase 23 family.</text>
</comment>
<comment type="subcellular location">
    <subcellularLocation>
        <location evidence="1">Golgi apparatus</location>
        <location evidence="1">Golgi stack membrane</location>
        <topology evidence="1">Single-pass type II membrane protein</topology>
    </subcellularLocation>
</comment>
<proteinExistence type="inferred from homology"/>
<dbReference type="PROSITE" id="PS50002">
    <property type="entry name" value="SH3"/>
    <property type="match status" value="1"/>
</dbReference>
<dbReference type="InterPro" id="IPR045573">
    <property type="entry name" value="Fut8_N_cat"/>
</dbReference>
<organism evidence="24">
    <name type="scientific">Graphocephala atropunctata</name>
    <dbReference type="NCBI Taxonomy" id="36148"/>
    <lineage>
        <taxon>Eukaryota</taxon>
        <taxon>Metazoa</taxon>
        <taxon>Ecdysozoa</taxon>
        <taxon>Arthropoda</taxon>
        <taxon>Hexapoda</taxon>
        <taxon>Insecta</taxon>
        <taxon>Pterygota</taxon>
        <taxon>Neoptera</taxon>
        <taxon>Paraneoptera</taxon>
        <taxon>Hemiptera</taxon>
        <taxon>Auchenorrhyncha</taxon>
        <taxon>Membracoidea</taxon>
        <taxon>Cicadellidae</taxon>
        <taxon>Cicadellinae</taxon>
        <taxon>Cicadellini</taxon>
        <taxon>Graphocephala</taxon>
    </lineage>
</organism>
<dbReference type="EC" id="2.4.1.68" evidence="3 15"/>
<feature type="region of interest" description="Important for donor substrate binding" evidence="16 20">
    <location>
        <begin position="373"/>
        <end position="374"/>
    </location>
</feature>
<keyword evidence="6 15" id="KW-0328">Glycosyltransferase</keyword>
<dbReference type="InterPro" id="IPR015827">
    <property type="entry name" value="Fut8"/>
</dbReference>
<dbReference type="FunFam" id="3.40.50.11350:FF:000001">
    <property type="entry name" value="Alpha-(1,6)-fucosyltransferase"/>
    <property type="match status" value="1"/>
</dbReference>
<evidence type="ECO:0000256" key="9">
    <source>
        <dbReference type="ARBA" id="ARBA00022968"/>
    </source>
</evidence>
<evidence type="ECO:0000256" key="10">
    <source>
        <dbReference type="ARBA" id="ARBA00022989"/>
    </source>
</evidence>
<feature type="transmembrane region" description="Helical" evidence="21">
    <location>
        <begin position="12"/>
        <end position="34"/>
    </location>
</feature>
<dbReference type="Pfam" id="PF19745">
    <property type="entry name" value="FUT8_N_cat"/>
    <property type="match status" value="1"/>
</dbReference>
<feature type="domain" description="GT23" evidence="23">
    <location>
        <begin position="216"/>
        <end position="501"/>
    </location>
</feature>
<evidence type="ECO:0000256" key="18">
    <source>
        <dbReference type="PIRSR" id="PIRSR000472-52"/>
    </source>
</evidence>
<evidence type="ECO:0000256" key="15">
    <source>
        <dbReference type="PIRNR" id="PIRNR000472"/>
    </source>
</evidence>
<feature type="disulfide bond" evidence="18">
    <location>
        <begin position="214"/>
        <end position="276"/>
    </location>
</feature>
<feature type="disulfide bond" evidence="18">
    <location>
        <begin position="228"/>
        <end position="232"/>
    </location>
</feature>
<dbReference type="GO" id="GO:0006487">
    <property type="term" value="P:protein N-linked glycosylation"/>
    <property type="evidence" value="ECO:0007669"/>
    <property type="project" value="TreeGrafter"/>
</dbReference>
<evidence type="ECO:0000256" key="11">
    <source>
        <dbReference type="ARBA" id="ARBA00023034"/>
    </source>
</evidence>
<dbReference type="EMBL" id="GEBQ01026302">
    <property type="protein sequence ID" value="JAT13675.1"/>
    <property type="molecule type" value="Transcribed_RNA"/>
</dbReference>
<dbReference type="InterPro" id="IPR036028">
    <property type="entry name" value="SH3-like_dom_sf"/>
</dbReference>
<accession>A0A1B6KQG1</accession>
<dbReference type="PANTHER" id="PTHR13132:SF29">
    <property type="entry name" value="ALPHA-(1,6)-FUCOSYLTRANSFERASE"/>
    <property type="match status" value="1"/>
</dbReference>
<dbReference type="SUPFAM" id="SSF50044">
    <property type="entry name" value="SH3-domain"/>
    <property type="match status" value="1"/>
</dbReference>
<feature type="domain" description="SH3" evidence="22">
    <location>
        <begin position="510"/>
        <end position="571"/>
    </location>
</feature>
<keyword evidence="13 18" id="KW-1015">Disulfide bond</keyword>
<evidence type="ECO:0000256" key="8">
    <source>
        <dbReference type="ARBA" id="ARBA00022692"/>
    </source>
</evidence>
<comment type="function">
    <text evidence="15">Catalyzes the addition of fucose in alpha 1-6 linkage to the first GlcNAc residue, next to the peptide chains in N-glycans.</text>
</comment>
<evidence type="ECO:0000256" key="13">
    <source>
        <dbReference type="ARBA" id="ARBA00023157"/>
    </source>
</evidence>
<evidence type="ECO:0000313" key="24">
    <source>
        <dbReference type="EMBL" id="JAT13675.1"/>
    </source>
</evidence>
<evidence type="ECO:0000256" key="2">
    <source>
        <dbReference type="ARBA" id="ARBA00004922"/>
    </source>
</evidence>
<dbReference type="InterPro" id="IPR035653">
    <property type="entry name" value="Fut8_SH3"/>
</dbReference>
<evidence type="ECO:0000256" key="3">
    <source>
        <dbReference type="ARBA" id="ARBA00012660"/>
    </source>
</evidence>
<dbReference type="Gene3D" id="3.40.50.11350">
    <property type="match status" value="1"/>
</dbReference>
<dbReference type="PIRSF" id="PIRSF000472">
    <property type="entry name" value="Alpha1_6FUT_euk"/>
    <property type="match status" value="1"/>
</dbReference>
<name>A0A1B6KQG1_9HEMI</name>
<keyword evidence="12 15" id="KW-0472">Membrane</keyword>
<keyword evidence="7 15" id="KW-0808">Transferase</keyword>
<dbReference type="CDD" id="cd11300">
    <property type="entry name" value="Fut8_like"/>
    <property type="match status" value="1"/>
</dbReference>
<dbReference type="Gene3D" id="1.10.287.1060">
    <property type="entry name" value="ESAT-6-like"/>
    <property type="match status" value="1"/>
</dbReference>